<feature type="repeat" description="RCC1" evidence="1">
    <location>
        <begin position="233"/>
        <end position="282"/>
    </location>
</feature>
<dbReference type="PANTHER" id="PTHR45982">
    <property type="entry name" value="REGULATOR OF CHROMOSOME CONDENSATION"/>
    <property type="match status" value="1"/>
</dbReference>
<sequence>MERVIGALSDEVVTSVACGRYHTVVSTESGAVYSFGLNDAGQLGTAGVMGKLPINGVTCDSGGNCDGLERASKVEAKEGSSCFGGSSCRIGTPRRVRFSSHTVEVRSVAAGRYSSAAIASDGTVYVWGLNSCGDSEIGRDELLADASVAAVPRVVNGITDVTQVDIGYTNMIFLTSSGRVVTCDTGFTGYAQVQANADVSLRQHITFADAPSTQRAFDVAAGRCHYVVATEGGGLYTWGCDGAWLGRDGDPLKPAQVGGDLASRAAVSVAAGEYFTLVATVDGEVYGMGAAGNGQLGVQASNSGHNSPIRVNVGDAVGTLAVAAGYQHSVAIVRSSD</sequence>
<dbReference type="InterPro" id="IPR009091">
    <property type="entry name" value="RCC1/BLIP-II"/>
</dbReference>
<name>A4RXD4_OSTLU</name>
<accession>A4RXD4</accession>
<dbReference type="Pfam" id="PF00415">
    <property type="entry name" value="RCC1"/>
    <property type="match status" value="1"/>
</dbReference>
<keyword evidence="3" id="KW-1185">Reference proteome</keyword>
<feature type="repeat" description="RCC1" evidence="1">
    <location>
        <begin position="122"/>
        <end position="177"/>
    </location>
</feature>
<dbReference type="Proteomes" id="UP000001568">
    <property type="component" value="Chromosome 5"/>
</dbReference>
<dbReference type="Gene3D" id="2.130.10.30">
    <property type="entry name" value="Regulator of chromosome condensation 1/beta-lactamase-inhibitor protein II"/>
    <property type="match status" value="2"/>
</dbReference>
<dbReference type="PROSITE" id="PS50012">
    <property type="entry name" value="RCC1_3"/>
    <property type="match status" value="4"/>
</dbReference>
<dbReference type="SUPFAM" id="SSF50985">
    <property type="entry name" value="RCC1/BLIP-II"/>
    <property type="match status" value="1"/>
</dbReference>
<dbReference type="STRING" id="436017.A4RXD4"/>
<dbReference type="HOGENOM" id="CLU_702749_0_0_1"/>
<evidence type="ECO:0000313" key="2">
    <source>
        <dbReference type="EMBL" id="ABO96024.1"/>
    </source>
</evidence>
<dbReference type="eggNOG" id="KOG0941">
    <property type="taxonomic scope" value="Eukaryota"/>
</dbReference>
<dbReference type="PANTHER" id="PTHR45982:SF1">
    <property type="entry name" value="REGULATOR OF CHROMOSOME CONDENSATION"/>
    <property type="match status" value="1"/>
</dbReference>
<feature type="repeat" description="RCC1" evidence="1">
    <location>
        <begin position="283"/>
        <end position="335"/>
    </location>
</feature>
<evidence type="ECO:0000256" key="1">
    <source>
        <dbReference type="PROSITE-ProRule" id="PRU00235"/>
    </source>
</evidence>
<protein>
    <submittedName>
        <fullName evidence="2">Uncharacterized protein</fullName>
    </submittedName>
</protein>
<dbReference type="Pfam" id="PF13540">
    <property type="entry name" value="RCC1_2"/>
    <property type="match status" value="2"/>
</dbReference>
<dbReference type="Gramene" id="ABO96024">
    <property type="protein sequence ID" value="ABO96024"/>
    <property type="gene ID" value="OSTLU_15387"/>
</dbReference>
<gene>
    <name evidence="2" type="ORF">OSTLU_15387</name>
</gene>
<dbReference type="OMA" id="GNCDGLE"/>
<reference evidence="2 3" key="1">
    <citation type="journal article" date="2007" name="Proc. Natl. Acad. Sci. U.S.A.">
        <title>The tiny eukaryote Ostreococcus provides genomic insights into the paradox of plankton speciation.</title>
        <authorList>
            <person name="Palenik B."/>
            <person name="Grimwood J."/>
            <person name="Aerts A."/>
            <person name="Rouze P."/>
            <person name="Salamov A."/>
            <person name="Putnam N."/>
            <person name="Dupont C."/>
            <person name="Jorgensen R."/>
            <person name="Derelle E."/>
            <person name="Rombauts S."/>
            <person name="Zhou K."/>
            <person name="Otillar R."/>
            <person name="Merchant S.S."/>
            <person name="Podell S."/>
            <person name="Gaasterland T."/>
            <person name="Napoli C."/>
            <person name="Gendler K."/>
            <person name="Manuell A."/>
            <person name="Tai V."/>
            <person name="Vallon O."/>
            <person name="Piganeau G."/>
            <person name="Jancek S."/>
            <person name="Heijde M."/>
            <person name="Jabbari K."/>
            <person name="Bowler C."/>
            <person name="Lohr M."/>
            <person name="Robbens S."/>
            <person name="Werner G."/>
            <person name="Dubchak I."/>
            <person name="Pazour G.J."/>
            <person name="Ren Q."/>
            <person name="Paulsen I."/>
            <person name="Delwiche C."/>
            <person name="Schmutz J."/>
            <person name="Rokhsar D."/>
            <person name="Van de Peer Y."/>
            <person name="Moreau H."/>
            <person name="Grigoriev I.V."/>
        </authorList>
    </citation>
    <scope>NUCLEOTIDE SEQUENCE [LARGE SCALE GENOMIC DNA]</scope>
    <source>
        <strain evidence="2 3">CCE9901</strain>
    </source>
</reference>
<dbReference type="AlphaFoldDB" id="A4RXD4"/>
<organism evidence="2 3">
    <name type="scientific">Ostreococcus lucimarinus (strain CCE9901)</name>
    <dbReference type="NCBI Taxonomy" id="436017"/>
    <lineage>
        <taxon>Eukaryota</taxon>
        <taxon>Viridiplantae</taxon>
        <taxon>Chlorophyta</taxon>
        <taxon>Mamiellophyceae</taxon>
        <taxon>Mamiellales</taxon>
        <taxon>Bathycoccaceae</taxon>
        <taxon>Ostreococcus</taxon>
    </lineage>
</organism>
<dbReference type="PRINTS" id="PR00633">
    <property type="entry name" value="RCCNDNSATION"/>
</dbReference>
<feature type="repeat" description="RCC1" evidence="1">
    <location>
        <begin position="30"/>
        <end position="121"/>
    </location>
</feature>
<evidence type="ECO:0000313" key="3">
    <source>
        <dbReference type="Proteomes" id="UP000001568"/>
    </source>
</evidence>
<dbReference type="EMBL" id="CP000585">
    <property type="protein sequence ID" value="ABO96024.1"/>
    <property type="molecule type" value="Genomic_DNA"/>
</dbReference>
<dbReference type="InterPro" id="IPR000408">
    <property type="entry name" value="Reg_chr_condens"/>
</dbReference>
<dbReference type="InterPro" id="IPR051553">
    <property type="entry name" value="Ran_GTPase-activating"/>
</dbReference>
<dbReference type="RefSeq" id="XP_001417731.1">
    <property type="nucleotide sequence ID" value="XM_001417694.1"/>
</dbReference>
<dbReference type="KEGG" id="olu:OSTLU_15387"/>
<dbReference type="OrthoDB" id="8068875at2759"/>
<proteinExistence type="predicted"/>
<dbReference type="GeneID" id="5001854"/>